<dbReference type="SMART" id="SM00248">
    <property type="entry name" value="ANK"/>
    <property type="match status" value="4"/>
</dbReference>
<organism evidence="5 6">
    <name type="scientific">Littorina saxatilis</name>
    <dbReference type="NCBI Taxonomy" id="31220"/>
    <lineage>
        <taxon>Eukaryota</taxon>
        <taxon>Metazoa</taxon>
        <taxon>Spiralia</taxon>
        <taxon>Lophotrochozoa</taxon>
        <taxon>Mollusca</taxon>
        <taxon>Gastropoda</taxon>
        <taxon>Caenogastropoda</taxon>
        <taxon>Littorinimorpha</taxon>
        <taxon>Littorinoidea</taxon>
        <taxon>Littorinidae</taxon>
        <taxon>Littorina</taxon>
    </lineage>
</organism>
<evidence type="ECO:0000256" key="4">
    <source>
        <dbReference type="SAM" id="MobiDB-lite"/>
    </source>
</evidence>
<evidence type="ECO:0000256" key="1">
    <source>
        <dbReference type="ARBA" id="ARBA00022737"/>
    </source>
</evidence>
<evidence type="ECO:0000313" key="6">
    <source>
        <dbReference type="Proteomes" id="UP001374579"/>
    </source>
</evidence>
<feature type="repeat" description="ANK" evidence="3">
    <location>
        <begin position="181"/>
        <end position="213"/>
    </location>
</feature>
<proteinExistence type="predicted"/>
<keyword evidence="2 3" id="KW-0040">ANK repeat</keyword>
<dbReference type="SUPFAM" id="SSF48403">
    <property type="entry name" value="Ankyrin repeat"/>
    <property type="match status" value="1"/>
</dbReference>
<dbReference type="InterPro" id="IPR036770">
    <property type="entry name" value="Ankyrin_rpt-contain_sf"/>
</dbReference>
<evidence type="ECO:0008006" key="7">
    <source>
        <dbReference type="Google" id="ProtNLM"/>
    </source>
</evidence>
<dbReference type="EMBL" id="JBAMIC010000001">
    <property type="protein sequence ID" value="KAK7116420.1"/>
    <property type="molecule type" value="Genomic_DNA"/>
</dbReference>
<gene>
    <name evidence="5" type="ORF">V1264_002105</name>
</gene>
<dbReference type="Pfam" id="PF00023">
    <property type="entry name" value="Ank"/>
    <property type="match status" value="1"/>
</dbReference>
<dbReference type="PROSITE" id="PS50297">
    <property type="entry name" value="ANK_REP_REGION"/>
    <property type="match status" value="3"/>
</dbReference>
<name>A0AAN9GRR1_9CAEN</name>
<dbReference type="InterPro" id="IPR002110">
    <property type="entry name" value="Ankyrin_rpt"/>
</dbReference>
<sequence length="280" mass="30088">MSSDANPDQLDLDLLPSARRHSASDATFKHVSPPKRAPSAALRMFSPVDSDDLEVETVLGDGGRGPRSMHGNFARSRSTDHFDPASKIAQSPFRPSTVMTNLSRGNVQTTTPSIYPSLTVHQLAAQGEVVLLQQELQDGVDVNNIDENGFTALHWSCANGQLGTVEFLIKNGADVGVAGNQGETPLLLASCYGYIEIVKFLLSIAVDVNYCDEGGNTALMYAAYNNHAPCVTVILEFGCDLTATNEDQLTAFDLAVAQGNKSAQQAIERYMLSLFDCDVS</sequence>
<keyword evidence="6" id="KW-1185">Reference proteome</keyword>
<accession>A0AAN9GRR1</accession>
<evidence type="ECO:0000256" key="2">
    <source>
        <dbReference type="ARBA" id="ARBA00023043"/>
    </source>
</evidence>
<feature type="repeat" description="ANK" evidence="3">
    <location>
        <begin position="214"/>
        <end position="246"/>
    </location>
</feature>
<feature type="repeat" description="ANK" evidence="3">
    <location>
        <begin position="148"/>
        <end position="180"/>
    </location>
</feature>
<dbReference type="Pfam" id="PF12796">
    <property type="entry name" value="Ank_2"/>
    <property type="match status" value="1"/>
</dbReference>
<protein>
    <recommendedName>
        <fullName evidence="7">Ankyrin repeat family A protein 2</fullName>
    </recommendedName>
</protein>
<comment type="caution">
    <text evidence="5">The sequence shown here is derived from an EMBL/GenBank/DDBJ whole genome shotgun (WGS) entry which is preliminary data.</text>
</comment>
<keyword evidence="1" id="KW-0677">Repeat</keyword>
<dbReference type="Proteomes" id="UP001374579">
    <property type="component" value="Unassembled WGS sequence"/>
</dbReference>
<evidence type="ECO:0000313" key="5">
    <source>
        <dbReference type="EMBL" id="KAK7116420.1"/>
    </source>
</evidence>
<dbReference type="Gene3D" id="1.25.40.20">
    <property type="entry name" value="Ankyrin repeat-containing domain"/>
    <property type="match status" value="1"/>
</dbReference>
<feature type="region of interest" description="Disordered" evidence="4">
    <location>
        <begin position="1"/>
        <end position="38"/>
    </location>
</feature>
<dbReference type="PANTHER" id="PTHR24171">
    <property type="entry name" value="ANKYRIN REPEAT DOMAIN-CONTAINING PROTEIN 39-RELATED"/>
    <property type="match status" value="1"/>
</dbReference>
<evidence type="ECO:0000256" key="3">
    <source>
        <dbReference type="PROSITE-ProRule" id="PRU00023"/>
    </source>
</evidence>
<reference evidence="5 6" key="1">
    <citation type="submission" date="2024-02" db="EMBL/GenBank/DDBJ databases">
        <title>Chromosome-scale genome assembly of the rough periwinkle Littorina saxatilis.</title>
        <authorList>
            <person name="De Jode A."/>
            <person name="Faria R."/>
            <person name="Formenti G."/>
            <person name="Sims Y."/>
            <person name="Smith T.P."/>
            <person name="Tracey A."/>
            <person name="Wood J.M.D."/>
            <person name="Zagrodzka Z.B."/>
            <person name="Johannesson K."/>
            <person name="Butlin R.K."/>
            <person name="Leder E.H."/>
        </authorList>
    </citation>
    <scope>NUCLEOTIDE SEQUENCE [LARGE SCALE GENOMIC DNA]</scope>
    <source>
        <strain evidence="5">Snail1</strain>
        <tissue evidence="5">Muscle</tissue>
    </source>
</reference>
<dbReference type="PROSITE" id="PS50088">
    <property type="entry name" value="ANK_REPEAT"/>
    <property type="match status" value="3"/>
</dbReference>
<dbReference type="AlphaFoldDB" id="A0AAN9GRR1"/>